<evidence type="ECO:0000256" key="4">
    <source>
        <dbReference type="ARBA" id="ARBA00023136"/>
    </source>
</evidence>
<evidence type="ECO:0000256" key="2">
    <source>
        <dbReference type="ARBA" id="ARBA00022692"/>
    </source>
</evidence>
<feature type="transmembrane region" description="Helical" evidence="5">
    <location>
        <begin position="364"/>
        <end position="391"/>
    </location>
</feature>
<comment type="subcellular location">
    <subcellularLocation>
        <location evidence="1">Membrane</location>
        <topology evidence="1">Multi-pass membrane protein</topology>
    </subcellularLocation>
</comment>
<feature type="transmembrane region" description="Helical" evidence="5">
    <location>
        <begin position="276"/>
        <end position="294"/>
    </location>
</feature>
<feature type="transmembrane region" description="Helical" evidence="5">
    <location>
        <begin position="135"/>
        <end position="152"/>
    </location>
</feature>
<dbReference type="Pfam" id="PF00654">
    <property type="entry name" value="Voltage_CLC"/>
    <property type="match status" value="1"/>
</dbReference>
<dbReference type="PANTHER" id="PTHR43427">
    <property type="entry name" value="CHLORIDE CHANNEL PROTEIN CLC-E"/>
    <property type="match status" value="1"/>
</dbReference>
<dbReference type="EMBL" id="BAAARB010000001">
    <property type="protein sequence ID" value="GAA2366780.1"/>
    <property type="molecule type" value="Genomic_DNA"/>
</dbReference>
<dbReference type="RefSeq" id="WP_346074717.1">
    <property type="nucleotide sequence ID" value="NZ_BAAARB010000001.1"/>
</dbReference>
<feature type="transmembrane region" description="Helical" evidence="5">
    <location>
        <begin position="232"/>
        <end position="256"/>
    </location>
</feature>
<dbReference type="CDD" id="cd00400">
    <property type="entry name" value="Voltage_gated_ClC"/>
    <property type="match status" value="1"/>
</dbReference>
<reference evidence="6 7" key="1">
    <citation type="journal article" date="2019" name="Int. J. Syst. Evol. Microbiol.">
        <title>The Global Catalogue of Microorganisms (GCM) 10K type strain sequencing project: providing services to taxonomists for standard genome sequencing and annotation.</title>
        <authorList>
            <consortium name="The Broad Institute Genomics Platform"/>
            <consortium name="The Broad Institute Genome Sequencing Center for Infectious Disease"/>
            <person name="Wu L."/>
            <person name="Ma J."/>
        </authorList>
    </citation>
    <scope>NUCLEOTIDE SEQUENCE [LARGE SCALE GENOMIC DNA]</scope>
    <source>
        <strain evidence="6 7">JCM 16227</strain>
    </source>
</reference>
<feature type="transmembrane region" description="Helical" evidence="5">
    <location>
        <begin position="111"/>
        <end position="129"/>
    </location>
</feature>
<keyword evidence="4 5" id="KW-0472">Membrane</keyword>
<keyword evidence="3 5" id="KW-1133">Transmembrane helix</keyword>
<dbReference type="InterPro" id="IPR050368">
    <property type="entry name" value="ClC-type_chloride_channel"/>
</dbReference>
<organism evidence="6 7">
    <name type="scientific">Gordonia cholesterolivorans</name>
    <dbReference type="NCBI Taxonomy" id="559625"/>
    <lineage>
        <taxon>Bacteria</taxon>
        <taxon>Bacillati</taxon>
        <taxon>Actinomycetota</taxon>
        <taxon>Actinomycetes</taxon>
        <taxon>Mycobacteriales</taxon>
        <taxon>Gordoniaceae</taxon>
        <taxon>Gordonia</taxon>
    </lineage>
</organism>
<dbReference type="SUPFAM" id="SSF81340">
    <property type="entry name" value="Clc chloride channel"/>
    <property type="match status" value="1"/>
</dbReference>
<feature type="transmembrane region" description="Helical" evidence="5">
    <location>
        <begin position="315"/>
        <end position="333"/>
    </location>
</feature>
<name>A0ABN3H300_9ACTN</name>
<evidence type="ECO:0000256" key="3">
    <source>
        <dbReference type="ARBA" id="ARBA00022989"/>
    </source>
</evidence>
<proteinExistence type="predicted"/>
<evidence type="ECO:0000256" key="1">
    <source>
        <dbReference type="ARBA" id="ARBA00004141"/>
    </source>
</evidence>
<dbReference type="Gene3D" id="1.10.3080.10">
    <property type="entry name" value="Clc chloride channel"/>
    <property type="match status" value="1"/>
</dbReference>
<dbReference type="PANTHER" id="PTHR43427:SF9">
    <property type="entry name" value="ION-TRANSPORT PROTEIN YFEO-RELATED"/>
    <property type="match status" value="1"/>
</dbReference>
<dbReference type="Proteomes" id="UP001501170">
    <property type="component" value="Unassembled WGS sequence"/>
</dbReference>
<dbReference type="PRINTS" id="PR00762">
    <property type="entry name" value="CLCHANNEL"/>
</dbReference>
<keyword evidence="2 5" id="KW-0812">Transmembrane</keyword>
<evidence type="ECO:0000256" key="5">
    <source>
        <dbReference type="SAM" id="Phobius"/>
    </source>
</evidence>
<feature type="transmembrane region" description="Helical" evidence="5">
    <location>
        <begin position="159"/>
        <end position="178"/>
    </location>
</feature>
<evidence type="ECO:0000313" key="7">
    <source>
        <dbReference type="Proteomes" id="UP001501170"/>
    </source>
</evidence>
<sequence length="436" mass="44533">MDETGSCAAATPTVRPPVAQMIALTPVGIAVGALCALGLWGVSALAELVQKLVWDDLSAALGVSGDNGWFIFGTLTAVGLLAGLVIRYLPGHAGPDPATEGLVSTPLEIRVLPGLVLATVLTLSGGVSLGPENPIMAINAAIIVGLGVRLVPKLGQKEWMGLSTSATIGAMFGTPVAAALMLSELNSGDPRVPLWHRLYVPLVAAATGSFVMLHFTDLGLSMGLPDETIGGVVHVLLAIGVAAAAATVGVVGAALFDPLHRLLNTRLPGPVVRLTVAGAVLGGLGALGGTITLFKGLEQMNELPGEVATTTAMGFFVFAAVKLCALLVAGASGFRGGRIFPAVFIGAAFGFGVHTLWTSIPLTLCVSASVVGISVAAARNGWLSLFLGLAIVPQMDLMVPLLFSTLAAWLVVANAPELSARPVEIRRDSQDTERNV</sequence>
<feature type="transmembrane region" description="Helical" evidence="5">
    <location>
        <begin position="198"/>
        <end position="220"/>
    </location>
</feature>
<evidence type="ECO:0000313" key="6">
    <source>
        <dbReference type="EMBL" id="GAA2366780.1"/>
    </source>
</evidence>
<protein>
    <submittedName>
        <fullName evidence="6">Ion channel protein</fullName>
    </submittedName>
</protein>
<accession>A0ABN3H300</accession>
<dbReference type="InterPro" id="IPR014743">
    <property type="entry name" value="Cl-channel_core"/>
</dbReference>
<dbReference type="NCBIfam" id="NF002971">
    <property type="entry name" value="PRK03655.1"/>
    <property type="match status" value="1"/>
</dbReference>
<keyword evidence="7" id="KW-1185">Reference proteome</keyword>
<gene>
    <name evidence="6" type="ORF">GCM10009855_02620</name>
</gene>
<dbReference type="InterPro" id="IPR001807">
    <property type="entry name" value="ClC"/>
</dbReference>
<comment type="caution">
    <text evidence="6">The sequence shown here is derived from an EMBL/GenBank/DDBJ whole genome shotgun (WGS) entry which is preliminary data.</text>
</comment>
<feature type="transmembrane region" description="Helical" evidence="5">
    <location>
        <begin position="21"/>
        <end position="49"/>
    </location>
</feature>
<feature type="transmembrane region" description="Helical" evidence="5">
    <location>
        <begin position="69"/>
        <end position="90"/>
    </location>
</feature>